<dbReference type="Gene3D" id="1.25.40.10">
    <property type="entry name" value="Tetratricopeptide repeat domain"/>
    <property type="match status" value="1"/>
</dbReference>
<dbReference type="RefSeq" id="WP_272459817.1">
    <property type="nucleotide sequence ID" value="NZ_JAGTJJ010000074.1"/>
</dbReference>
<dbReference type="AlphaFoldDB" id="A0A9X4AZT6"/>
<keyword evidence="1" id="KW-1133">Transmembrane helix</keyword>
<comment type="caution">
    <text evidence="3">The sequence shown here is derived from an EMBL/GenBank/DDBJ whole genome shotgun (WGS) entry which is preliminary data.</text>
</comment>
<evidence type="ECO:0000256" key="2">
    <source>
        <dbReference type="SAM" id="SignalP"/>
    </source>
</evidence>
<evidence type="ECO:0008006" key="5">
    <source>
        <dbReference type="Google" id="ProtNLM"/>
    </source>
</evidence>
<protein>
    <recommendedName>
        <fullName evidence="5">PEGA domain-containing protein</fullName>
    </recommendedName>
</protein>
<keyword evidence="4" id="KW-1185">Reference proteome</keyword>
<dbReference type="EMBL" id="JAGTJJ010000074">
    <property type="protein sequence ID" value="MDC3988477.1"/>
    <property type="molecule type" value="Genomic_DNA"/>
</dbReference>
<evidence type="ECO:0000313" key="3">
    <source>
        <dbReference type="EMBL" id="MDC3988477.1"/>
    </source>
</evidence>
<dbReference type="Proteomes" id="UP001151081">
    <property type="component" value="Unassembled WGS sequence"/>
</dbReference>
<reference evidence="3 4" key="1">
    <citation type="submission" date="2021-04" db="EMBL/GenBank/DDBJ databases">
        <title>Genome analysis of Polyangium sp.</title>
        <authorList>
            <person name="Li Y."/>
            <person name="Wang J."/>
        </authorList>
    </citation>
    <scope>NUCLEOTIDE SEQUENCE [LARGE SCALE GENOMIC DNA]</scope>
    <source>
        <strain evidence="3 4">SDU14</strain>
    </source>
</reference>
<dbReference type="SUPFAM" id="SSF48452">
    <property type="entry name" value="TPR-like"/>
    <property type="match status" value="1"/>
</dbReference>
<sequence length="325" mass="34642">MRRTFVMGLFGFALLMPCQSFADPALPSPPDVATDRARKLSEEGIALYGAEQFAEAHAAFVAAWSLKKHHQIAGMLGDCEMRLGKYRDAAEHLTYYVREYPKDRPAEKLTRARVMLEEAKSHVGTLTIRVDEPGADVFVDGKPVGPSPLVDPVFVDPGTRLIEVQRSRGKRMQTVEVSAGSTHTVRLLLAPARGAVPPPGPTSKGLPWAAITTGAGAAVSLGVGIGLLAKAGSVDAEAAAYRREHGIESETYCAERPGLDACKELHGIAVQQIPYFWSGVGALALAGAGVGVTTYLLWRSPGKATAPRVGLRMTPGPYLQVQGSF</sequence>
<feature type="transmembrane region" description="Helical" evidence="1">
    <location>
        <begin position="275"/>
        <end position="298"/>
    </location>
</feature>
<keyword evidence="2" id="KW-0732">Signal</keyword>
<dbReference type="InterPro" id="IPR011990">
    <property type="entry name" value="TPR-like_helical_dom_sf"/>
</dbReference>
<gene>
    <name evidence="3" type="ORF">KEG57_48875</name>
</gene>
<name>A0A9X4AZT6_9BACT</name>
<evidence type="ECO:0000313" key="4">
    <source>
        <dbReference type="Proteomes" id="UP001151081"/>
    </source>
</evidence>
<evidence type="ECO:0000256" key="1">
    <source>
        <dbReference type="SAM" id="Phobius"/>
    </source>
</evidence>
<keyword evidence="1" id="KW-0812">Transmembrane</keyword>
<feature type="chain" id="PRO_5040731188" description="PEGA domain-containing protein" evidence="2">
    <location>
        <begin position="23"/>
        <end position="325"/>
    </location>
</feature>
<feature type="signal peptide" evidence="2">
    <location>
        <begin position="1"/>
        <end position="22"/>
    </location>
</feature>
<accession>A0A9X4AZT6</accession>
<organism evidence="3 4">
    <name type="scientific">Polyangium jinanense</name>
    <dbReference type="NCBI Taxonomy" id="2829994"/>
    <lineage>
        <taxon>Bacteria</taxon>
        <taxon>Pseudomonadati</taxon>
        <taxon>Myxococcota</taxon>
        <taxon>Polyangia</taxon>
        <taxon>Polyangiales</taxon>
        <taxon>Polyangiaceae</taxon>
        <taxon>Polyangium</taxon>
    </lineage>
</organism>
<keyword evidence="1" id="KW-0472">Membrane</keyword>
<proteinExistence type="predicted"/>